<dbReference type="InterPro" id="IPR018461">
    <property type="entry name" value="Na/H_Antiport_NhaC-like_C"/>
</dbReference>
<feature type="transmembrane region" description="Helical" evidence="6">
    <location>
        <begin position="51"/>
        <end position="71"/>
    </location>
</feature>
<comment type="subcellular location">
    <subcellularLocation>
        <location evidence="1">Cell membrane</location>
        <topology evidence="1">Multi-pass membrane protein</topology>
    </subcellularLocation>
</comment>
<evidence type="ECO:0000256" key="6">
    <source>
        <dbReference type="SAM" id="Phobius"/>
    </source>
</evidence>
<feature type="transmembrane region" description="Helical" evidence="6">
    <location>
        <begin position="365"/>
        <end position="390"/>
    </location>
</feature>
<evidence type="ECO:0000256" key="3">
    <source>
        <dbReference type="ARBA" id="ARBA00022692"/>
    </source>
</evidence>
<protein>
    <submittedName>
        <fullName evidence="9">Sodium:proton antiporter</fullName>
    </submittedName>
</protein>
<keyword evidence="4 6" id="KW-1133">Transmembrane helix</keyword>
<feature type="transmembrane region" description="Helical" evidence="6">
    <location>
        <begin position="296"/>
        <end position="315"/>
    </location>
</feature>
<organism evidence="9 10">
    <name type="scientific">Sutcliffiella cohnii</name>
    <dbReference type="NCBI Taxonomy" id="33932"/>
    <lineage>
        <taxon>Bacteria</taxon>
        <taxon>Bacillati</taxon>
        <taxon>Bacillota</taxon>
        <taxon>Bacilli</taxon>
        <taxon>Bacillales</taxon>
        <taxon>Bacillaceae</taxon>
        <taxon>Sutcliffiella</taxon>
    </lineage>
</organism>
<feature type="transmembrane region" description="Helical" evidence="6">
    <location>
        <begin position="335"/>
        <end position="353"/>
    </location>
</feature>
<keyword evidence="10" id="KW-1185">Reference proteome</keyword>
<dbReference type="RefSeq" id="WP_066418961.1">
    <property type="nucleotide sequence ID" value="NZ_CP018866.1"/>
</dbReference>
<reference evidence="9 10" key="1">
    <citation type="submission" date="2016-12" db="EMBL/GenBank/DDBJ databases">
        <title>The whole genome sequencing and assembly of Bacillus cohnii DSM 6307T strain.</title>
        <authorList>
            <person name="Lee Y.-J."/>
            <person name="Yi H."/>
            <person name="Bahn Y.-S."/>
            <person name="Kim J.F."/>
            <person name="Lee D.-W."/>
        </authorList>
    </citation>
    <scope>NUCLEOTIDE SEQUENCE [LARGE SCALE GENOMIC DNA]</scope>
    <source>
        <strain evidence="9 10">DSM 6307</strain>
    </source>
</reference>
<feature type="transmembrane region" description="Helical" evidence="6">
    <location>
        <begin position="150"/>
        <end position="170"/>
    </location>
</feature>
<dbReference type="AlphaFoldDB" id="A0A223KUF6"/>
<sequence>MNAVIIAILIMLILSLLRINVVIALVIGAFIGGITGGLGLEGTINTFVDGLGGNAAVALSYALLGAFAVGLSKTGLPDALVDTAIKLLGRNGESKKKTLSKVLLLLVILSVSIMSQNAIPVHIAFIPILIPPLLKVLNELQIDRRVTATVLTFGLTAPYILLPVGFGAIFHDILQTNMAESGLTVSLSDIPLAMLLPVGGMVVGLLIAVFFSYRKPRTYEQKELIGVEKATYSKKSISFAIVAVVVSLVAQLYLSEVVGVQGMIYGSLAGIIILYLSGSMKLNESDTILTNGMRMMAFIGFVMISASGFAQVLRATGHIETLVATSAQWFGTNQMVAAFVMLIVGLFITMGIGSSFSTIPIIAAIFVPLCIEMGFSPMATLAIIGTAAALGDAGSPASDSTLGPTSGLNADGQHNHIWDSCVPTFLHYNIPLIIFGSIAAVIL</sequence>
<dbReference type="Proteomes" id="UP000215224">
    <property type="component" value="Chromosome"/>
</dbReference>
<dbReference type="InterPro" id="IPR052576">
    <property type="entry name" value="AA_Transporter-Related"/>
</dbReference>
<feature type="transmembrane region" description="Helical" evidence="6">
    <location>
        <begin position="425"/>
        <end position="442"/>
    </location>
</feature>
<dbReference type="Pfam" id="PF03553">
    <property type="entry name" value="Na_H_antiporter"/>
    <property type="match status" value="1"/>
</dbReference>
<dbReference type="PANTHER" id="PTHR37821">
    <property type="entry name" value="AMINO ACID TRANSPORTER YUIF-RELATED"/>
    <property type="match status" value="1"/>
</dbReference>
<evidence type="ECO:0000256" key="5">
    <source>
        <dbReference type="ARBA" id="ARBA00023136"/>
    </source>
</evidence>
<keyword evidence="3 6" id="KW-0812">Transmembrane</keyword>
<feature type="transmembrane region" description="Helical" evidence="6">
    <location>
        <begin position="7"/>
        <end position="31"/>
    </location>
</feature>
<proteinExistence type="predicted"/>
<gene>
    <name evidence="9" type="ORF">BC6307_18545</name>
</gene>
<evidence type="ECO:0000313" key="10">
    <source>
        <dbReference type="Proteomes" id="UP000215224"/>
    </source>
</evidence>
<accession>A0A223KUF6</accession>
<feature type="domain" description="Na+/H+ antiporter NhaC-like C-terminal" evidence="7">
    <location>
        <begin position="150"/>
        <end position="436"/>
    </location>
</feature>
<name>A0A223KUF6_9BACI</name>
<evidence type="ECO:0000313" key="9">
    <source>
        <dbReference type="EMBL" id="AST93115.1"/>
    </source>
</evidence>
<dbReference type="PANTHER" id="PTHR37821:SF1">
    <property type="entry name" value="AMINO ACID TRANSPORTER YUIF-RELATED"/>
    <property type="match status" value="1"/>
</dbReference>
<evidence type="ECO:0000256" key="2">
    <source>
        <dbReference type="ARBA" id="ARBA00022475"/>
    </source>
</evidence>
<dbReference type="EMBL" id="CP018866">
    <property type="protein sequence ID" value="AST93115.1"/>
    <property type="molecule type" value="Genomic_DNA"/>
</dbReference>
<keyword evidence="5 6" id="KW-0472">Membrane</keyword>
<feature type="transmembrane region" description="Helical" evidence="6">
    <location>
        <begin position="260"/>
        <end position="276"/>
    </location>
</feature>
<evidence type="ECO:0000256" key="1">
    <source>
        <dbReference type="ARBA" id="ARBA00004651"/>
    </source>
</evidence>
<dbReference type="KEGG" id="bcoh:BC6307_18545"/>
<feature type="transmembrane region" description="Helical" evidence="6">
    <location>
        <begin position="190"/>
        <end position="213"/>
    </location>
</feature>
<evidence type="ECO:0000256" key="4">
    <source>
        <dbReference type="ARBA" id="ARBA00022989"/>
    </source>
</evidence>
<dbReference type="GO" id="GO:0005886">
    <property type="term" value="C:plasma membrane"/>
    <property type="evidence" value="ECO:0007669"/>
    <property type="project" value="UniProtKB-SubCell"/>
</dbReference>
<evidence type="ECO:0000259" key="8">
    <source>
        <dbReference type="Pfam" id="PF13726"/>
    </source>
</evidence>
<dbReference type="STRING" id="1314751.GCA_001591425_03454"/>
<feature type="transmembrane region" description="Helical" evidence="6">
    <location>
        <begin position="237"/>
        <end position="254"/>
    </location>
</feature>
<keyword evidence="2" id="KW-1003">Cell membrane</keyword>
<dbReference type="InterPro" id="IPR032813">
    <property type="entry name" value="Na_H_antiport_N"/>
</dbReference>
<feature type="domain" description="Putative Na+/H+ antiporter N-terminal" evidence="8">
    <location>
        <begin position="2"/>
        <end position="87"/>
    </location>
</feature>
<dbReference type="Pfam" id="PF13726">
    <property type="entry name" value="Na_H_antiport_2"/>
    <property type="match status" value="1"/>
</dbReference>
<evidence type="ECO:0000259" key="7">
    <source>
        <dbReference type="Pfam" id="PF03553"/>
    </source>
</evidence>